<feature type="domain" description="DUF2249" evidence="1">
    <location>
        <begin position="85"/>
        <end position="154"/>
    </location>
</feature>
<accession>A0A1I7F566</accession>
<dbReference type="OrthoDB" id="30295at2"/>
<organism evidence="2 3">
    <name type="scientific">Alicyclobacillus macrosporangiidus</name>
    <dbReference type="NCBI Taxonomy" id="392015"/>
    <lineage>
        <taxon>Bacteria</taxon>
        <taxon>Bacillati</taxon>
        <taxon>Bacillota</taxon>
        <taxon>Bacilli</taxon>
        <taxon>Bacillales</taxon>
        <taxon>Alicyclobacillaceae</taxon>
        <taxon>Alicyclobacillus</taxon>
    </lineage>
</organism>
<proteinExistence type="predicted"/>
<protein>
    <submittedName>
        <fullName evidence="2">Uncharacterized conserved protein</fullName>
    </submittedName>
</protein>
<keyword evidence="3" id="KW-1185">Reference proteome</keyword>
<dbReference type="AlphaFoldDB" id="A0A1I7F566"/>
<gene>
    <name evidence="2" type="ORF">SAMN05421543_10167</name>
</gene>
<dbReference type="RefSeq" id="WP_074948492.1">
    <property type="nucleotide sequence ID" value="NZ_FPBV01000001.1"/>
</dbReference>
<dbReference type="Proteomes" id="UP000183508">
    <property type="component" value="Unassembled WGS sequence"/>
</dbReference>
<dbReference type="STRING" id="392015.SAMN05421543_10167"/>
<evidence type="ECO:0000313" key="3">
    <source>
        <dbReference type="Proteomes" id="UP000183508"/>
    </source>
</evidence>
<dbReference type="EMBL" id="FPBV01000001">
    <property type="protein sequence ID" value="SFU31300.1"/>
    <property type="molecule type" value="Genomic_DNA"/>
</dbReference>
<dbReference type="eggNOG" id="COG0425">
    <property type="taxonomic scope" value="Bacteria"/>
</dbReference>
<dbReference type="Pfam" id="PF10006">
    <property type="entry name" value="DUF2249"/>
    <property type="match status" value="2"/>
</dbReference>
<reference evidence="3" key="1">
    <citation type="submission" date="2016-10" db="EMBL/GenBank/DDBJ databases">
        <authorList>
            <person name="Varghese N."/>
        </authorList>
    </citation>
    <scope>NUCLEOTIDE SEQUENCE [LARGE SCALE GENOMIC DNA]</scope>
    <source>
        <strain evidence="3">DSM 17980</strain>
    </source>
</reference>
<evidence type="ECO:0000259" key="1">
    <source>
        <dbReference type="Pfam" id="PF10006"/>
    </source>
</evidence>
<feature type="domain" description="DUF2249" evidence="1">
    <location>
        <begin position="7"/>
        <end position="74"/>
    </location>
</feature>
<dbReference type="InterPro" id="IPR036868">
    <property type="entry name" value="TusA-like_sf"/>
</dbReference>
<sequence length="156" mass="17949">MDRKITVLDVREMLRAKQEPFQVIMSTVATLGPADVFELHATFRPDPLIRVLGKQGFHAAVVQETEDHFIVQFYKEDIDIPVFHLDNRGLEPPQPMVRTLAFLDGHEGMKTGELALEIWNERVPAFLLPELEERGFSYEIQDEDHGTVRVRIRRAG</sequence>
<dbReference type="InterPro" id="IPR018720">
    <property type="entry name" value="DUF2249"/>
</dbReference>
<evidence type="ECO:0000313" key="2">
    <source>
        <dbReference type="EMBL" id="SFU31300.1"/>
    </source>
</evidence>
<name>A0A1I7F566_9BACL</name>
<dbReference type="SUPFAM" id="SSF64307">
    <property type="entry name" value="SirA-like"/>
    <property type="match status" value="1"/>
</dbReference>